<gene>
    <name evidence="1" type="ORF">SDC9_145361</name>
</gene>
<comment type="caution">
    <text evidence="1">The sequence shown here is derived from an EMBL/GenBank/DDBJ whole genome shotgun (WGS) entry which is preliminary data.</text>
</comment>
<dbReference type="EMBL" id="VSSQ01044363">
    <property type="protein sequence ID" value="MPM98178.1"/>
    <property type="molecule type" value="Genomic_DNA"/>
</dbReference>
<reference evidence="1" key="1">
    <citation type="submission" date="2019-08" db="EMBL/GenBank/DDBJ databases">
        <authorList>
            <person name="Kucharzyk K."/>
            <person name="Murdoch R.W."/>
            <person name="Higgins S."/>
            <person name="Loffler F."/>
        </authorList>
    </citation>
    <scope>NUCLEOTIDE SEQUENCE</scope>
</reference>
<evidence type="ECO:0000313" key="1">
    <source>
        <dbReference type="EMBL" id="MPM98178.1"/>
    </source>
</evidence>
<organism evidence="1">
    <name type="scientific">bioreactor metagenome</name>
    <dbReference type="NCBI Taxonomy" id="1076179"/>
    <lineage>
        <taxon>unclassified sequences</taxon>
        <taxon>metagenomes</taxon>
        <taxon>ecological metagenomes</taxon>
    </lineage>
</organism>
<protein>
    <submittedName>
        <fullName evidence="1">Uncharacterized protein</fullName>
    </submittedName>
</protein>
<dbReference type="AlphaFoldDB" id="A0A645EAM1"/>
<sequence>MDGLDIGCLHRKGGIQLLLEFVACEQLADHFPLGYGRYAVASRVAACALFDGEDNIAPLGVIFRSLGALHCLNADLGELHNAVNNDGIGKGIIVEDVVGGLVGDGVPSDKGPRLVEHGANGAALNGDRRDGPLFGQAGVVSCQIRQHDRNADSEDESEDGKTF</sequence>
<proteinExistence type="predicted"/>
<name>A0A645EAM1_9ZZZZ</name>
<accession>A0A645EAM1</accession>